<feature type="domain" description="YceM-like C-terminal" evidence="2">
    <location>
        <begin position="126"/>
        <end position="240"/>
    </location>
</feature>
<accession>A0ABS6JDX0</accession>
<dbReference type="EMBL" id="JAHQCS010000088">
    <property type="protein sequence ID" value="MBU9711871.1"/>
    <property type="molecule type" value="Genomic_DNA"/>
</dbReference>
<dbReference type="Pfam" id="PF21378">
    <property type="entry name" value="YceM-like_C"/>
    <property type="match status" value="1"/>
</dbReference>
<keyword evidence="4" id="KW-1185">Reference proteome</keyword>
<gene>
    <name evidence="3" type="ORF">KS419_08990</name>
</gene>
<dbReference type="InterPro" id="IPR051317">
    <property type="entry name" value="Gfo/Idh/MocA_oxidoreduct"/>
</dbReference>
<comment type="caution">
    <text evidence="3">The sequence shown here is derived from an EMBL/GenBank/DDBJ whole genome shotgun (WGS) entry which is preliminary data.</text>
</comment>
<proteinExistence type="predicted"/>
<dbReference type="Proteomes" id="UP000784880">
    <property type="component" value="Unassembled WGS sequence"/>
</dbReference>
<name>A0ABS6JDX0_9BACI</name>
<sequence length="301" mass="34000">MTKFGVIGLGDIAQKAYLPVYSSMKDVDFHFYTRNQEKLQVLGAQYRFDNLHSDVESILSSGIKGAFVHSSTASHETIIRELLNRNIHVFVDKPITDDYTSTKKLVDLAEQKSLILMTGFNRRYAPSYAKLKEVSQPNMIVVQKNRKGLPGEPRTFVYDDFIHVIDTLRYLFPNPVENLVVNSKMVGGTLHHVVIQLLSSEATAIGIMNRNNGTTEEIAEVMGPLEKITVQNVSDVTIAKNKEETFLRGNDWEPTLVKRGFQAMVQDFVDSVNTSREPKVTAKDGLETHRLCEEVLQRIQV</sequence>
<dbReference type="InterPro" id="IPR000683">
    <property type="entry name" value="Gfo/Idh/MocA-like_OxRdtase_N"/>
</dbReference>
<evidence type="ECO:0000313" key="4">
    <source>
        <dbReference type="Proteomes" id="UP000784880"/>
    </source>
</evidence>
<dbReference type="PANTHER" id="PTHR43708">
    <property type="entry name" value="CONSERVED EXPRESSED OXIDOREDUCTASE (EUROFUNG)"/>
    <property type="match status" value="1"/>
</dbReference>
<dbReference type="Pfam" id="PF01408">
    <property type="entry name" value="GFO_IDH_MocA"/>
    <property type="match status" value="1"/>
</dbReference>
<protein>
    <submittedName>
        <fullName evidence="3">Gfo/Idh/MocA family oxidoreductase</fullName>
    </submittedName>
</protein>
<feature type="domain" description="Gfo/Idh/MocA-like oxidoreductase N-terminal" evidence="1">
    <location>
        <begin position="3"/>
        <end position="120"/>
    </location>
</feature>
<organism evidence="3 4">
    <name type="scientific">Evansella tamaricis</name>
    <dbReference type="NCBI Taxonomy" id="2069301"/>
    <lineage>
        <taxon>Bacteria</taxon>
        <taxon>Bacillati</taxon>
        <taxon>Bacillota</taxon>
        <taxon>Bacilli</taxon>
        <taxon>Bacillales</taxon>
        <taxon>Bacillaceae</taxon>
        <taxon>Evansella</taxon>
    </lineage>
</organism>
<dbReference type="InterPro" id="IPR048477">
    <property type="entry name" value="YceM-like_C"/>
</dbReference>
<evidence type="ECO:0000259" key="2">
    <source>
        <dbReference type="Pfam" id="PF21378"/>
    </source>
</evidence>
<evidence type="ECO:0000313" key="3">
    <source>
        <dbReference type="EMBL" id="MBU9711871.1"/>
    </source>
</evidence>
<reference evidence="3 4" key="1">
    <citation type="submission" date="2021-06" db="EMBL/GenBank/DDBJ databases">
        <title>Bacillus sp. RD4P76, an endophyte from a halophyte.</title>
        <authorList>
            <person name="Sun J.-Q."/>
        </authorList>
    </citation>
    <scope>NUCLEOTIDE SEQUENCE [LARGE SCALE GENOMIC DNA]</scope>
    <source>
        <strain evidence="3 4">CGMCC 1.15917</strain>
    </source>
</reference>
<dbReference type="RefSeq" id="WP_217065958.1">
    <property type="nucleotide sequence ID" value="NZ_JAHQCS010000088.1"/>
</dbReference>
<evidence type="ECO:0000259" key="1">
    <source>
        <dbReference type="Pfam" id="PF01408"/>
    </source>
</evidence>
<dbReference type="PANTHER" id="PTHR43708:SF4">
    <property type="entry name" value="OXIDOREDUCTASE YCEM-RELATED"/>
    <property type="match status" value="1"/>
</dbReference>